<evidence type="ECO:0000256" key="1">
    <source>
        <dbReference type="SAM" id="SignalP"/>
    </source>
</evidence>
<evidence type="ECO:0000313" key="2">
    <source>
        <dbReference type="EMBL" id="KAA1260001.1"/>
    </source>
</evidence>
<evidence type="ECO:0008006" key="4">
    <source>
        <dbReference type="Google" id="ProtNLM"/>
    </source>
</evidence>
<sequence length="227" mass="23167" precursor="true">MIRRISSLVLLVGALAVCSPMAAKAALLAEVTEGPSSNEVVWTFSGEVVAEGFGFFSSSGVILEQEPVGMWGGFDNFTSVAAPPRVDSATPLLTLVSGSATLTHESAATGTITTANIVQGYFDDGDSGVDGIERFGIGIDTDISFTDPDIVTLAGSLVFSGAGISDFSAGGIPYFGSSSAFGNEGNNLPLNLSIGATVIPEPSSACLLGLIAVGVVSRRRVRKRVTA</sequence>
<evidence type="ECO:0000313" key="3">
    <source>
        <dbReference type="Proteomes" id="UP000322699"/>
    </source>
</evidence>
<accession>A0A5B1CID3</accession>
<proteinExistence type="predicted"/>
<dbReference type="RefSeq" id="WP_160148125.1">
    <property type="nucleotide sequence ID" value="NZ_LWSK01000082.1"/>
</dbReference>
<name>A0A5B1CID3_9BACT</name>
<comment type="caution">
    <text evidence="2">The sequence shown here is derived from an EMBL/GenBank/DDBJ whole genome shotgun (WGS) entry which is preliminary data.</text>
</comment>
<protein>
    <recommendedName>
        <fullName evidence="4">PEP-CTERM protein-sorting domain-containing protein</fullName>
    </recommendedName>
</protein>
<organism evidence="2 3">
    <name type="scientific">Rubripirellula obstinata</name>
    <dbReference type="NCBI Taxonomy" id="406547"/>
    <lineage>
        <taxon>Bacteria</taxon>
        <taxon>Pseudomonadati</taxon>
        <taxon>Planctomycetota</taxon>
        <taxon>Planctomycetia</taxon>
        <taxon>Pirellulales</taxon>
        <taxon>Pirellulaceae</taxon>
        <taxon>Rubripirellula</taxon>
    </lineage>
</organism>
<dbReference type="AlphaFoldDB" id="A0A5B1CID3"/>
<keyword evidence="3" id="KW-1185">Reference proteome</keyword>
<feature type="signal peptide" evidence="1">
    <location>
        <begin position="1"/>
        <end position="25"/>
    </location>
</feature>
<feature type="chain" id="PRO_5023049130" description="PEP-CTERM protein-sorting domain-containing protein" evidence="1">
    <location>
        <begin position="26"/>
        <end position="227"/>
    </location>
</feature>
<dbReference type="Proteomes" id="UP000322699">
    <property type="component" value="Unassembled WGS sequence"/>
</dbReference>
<gene>
    <name evidence="2" type="ORF">LF1_25390</name>
</gene>
<dbReference type="InterPro" id="IPR013424">
    <property type="entry name" value="Ice-binding_C"/>
</dbReference>
<reference evidence="2 3" key="1">
    <citation type="submission" date="2019-08" db="EMBL/GenBank/DDBJ databases">
        <title>Deep-cultivation of Planctomycetes and their phenomic and genomic characterization uncovers novel biology.</title>
        <authorList>
            <person name="Wiegand S."/>
            <person name="Jogler M."/>
            <person name="Boedeker C."/>
            <person name="Pinto D."/>
            <person name="Vollmers J."/>
            <person name="Rivas-Marin E."/>
            <person name="Kohn T."/>
            <person name="Peeters S.H."/>
            <person name="Heuer A."/>
            <person name="Rast P."/>
            <person name="Oberbeckmann S."/>
            <person name="Bunk B."/>
            <person name="Jeske O."/>
            <person name="Meyerdierks A."/>
            <person name="Storesund J.E."/>
            <person name="Kallscheuer N."/>
            <person name="Luecker S."/>
            <person name="Lage O.M."/>
            <person name="Pohl T."/>
            <person name="Merkel B.J."/>
            <person name="Hornburger P."/>
            <person name="Mueller R.-W."/>
            <person name="Bruemmer F."/>
            <person name="Labrenz M."/>
            <person name="Spormann A.M."/>
            <person name="Op Den Camp H."/>
            <person name="Overmann J."/>
            <person name="Amann R."/>
            <person name="Jetten M.S.M."/>
            <person name="Mascher T."/>
            <person name="Medema M.H."/>
            <person name="Devos D.P."/>
            <person name="Kaster A.-K."/>
            <person name="Ovreas L."/>
            <person name="Rohde M."/>
            <person name="Galperin M.Y."/>
            <person name="Jogler C."/>
        </authorList>
    </citation>
    <scope>NUCLEOTIDE SEQUENCE [LARGE SCALE GENOMIC DNA]</scope>
    <source>
        <strain evidence="2 3">LF1</strain>
    </source>
</reference>
<keyword evidence="1" id="KW-0732">Signal</keyword>
<dbReference type="NCBIfam" id="TIGR02595">
    <property type="entry name" value="PEP_CTERM"/>
    <property type="match status" value="1"/>
</dbReference>
<dbReference type="EMBL" id="VRLW01000001">
    <property type="protein sequence ID" value="KAA1260001.1"/>
    <property type="molecule type" value="Genomic_DNA"/>
</dbReference>